<dbReference type="EMBL" id="SRLO01001557">
    <property type="protein sequence ID" value="TNN36896.1"/>
    <property type="molecule type" value="Genomic_DNA"/>
</dbReference>
<organism evidence="1 2">
    <name type="scientific">Liparis tanakae</name>
    <name type="common">Tanaka's snailfish</name>
    <dbReference type="NCBI Taxonomy" id="230148"/>
    <lineage>
        <taxon>Eukaryota</taxon>
        <taxon>Metazoa</taxon>
        <taxon>Chordata</taxon>
        <taxon>Craniata</taxon>
        <taxon>Vertebrata</taxon>
        <taxon>Euteleostomi</taxon>
        <taxon>Actinopterygii</taxon>
        <taxon>Neopterygii</taxon>
        <taxon>Teleostei</taxon>
        <taxon>Neoteleostei</taxon>
        <taxon>Acanthomorphata</taxon>
        <taxon>Eupercaria</taxon>
        <taxon>Perciformes</taxon>
        <taxon>Cottioidei</taxon>
        <taxon>Cottales</taxon>
        <taxon>Liparidae</taxon>
        <taxon>Liparis</taxon>
    </lineage>
</organism>
<accession>A0A4Z2F6L2</accession>
<proteinExistence type="predicted"/>
<dbReference type="GO" id="GO:0009898">
    <property type="term" value="C:cytoplasmic side of plasma membrane"/>
    <property type="evidence" value="ECO:0007669"/>
    <property type="project" value="TreeGrafter"/>
</dbReference>
<sequence>MHESRAQSCQHDIINPANLCTMSTNPLKQRWPIRGQERGGLSRDPDPIKKRMSTCGEGYVKLSKPVALWTQQDVCKWLKKHCPDQHQVYSDSFKQHDITGKKNRSKRSKIPVCSECSALCLGAVMSSCGGSGVRLIRIIPVCRPSHARRRRLLASAATSIAPR</sequence>
<gene>
    <name evidence="1" type="primary">SAMD12</name>
    <name evidence="1" type="ORF">EYF80_052946</name>
</gene>
<dbReference type="InterPro" id="IPR052268">
    <property type="entry name" value="SAM_domain-containing_protein"/>
</dbReference>
<reference evidence="1 2" key="1">
    <citation type="submission" date="2019-03" db="EMBL/GenBank/DDBJ databases">
        <title>First draft genome of Liparis tanakae, snailfish: a comprehensive survey of snailfish specific genes.</title>
        <authorList>
            <person name="Kim W."/>
            <person name="Song I."/>
            <person name="Jeong J.-H."/>
            <person name="Kim D."/>
            <person name="Kim S."/>
            <person name="Ryu S."/>
            <person name="Song J.Y."/>
            <person name="Lee S.K."/>
        </authorList>
    </citation>
    <scope>NUCLEOTIDE SEQUENCE [LARGE SCALE GENOMIC DNA]</scope>
    <source>
        <tissue evidence="1">Muscle</tissue>
    </source>
</reference>
<dbReference type="Gene3D" id="1.10.150.50">
    <property type="entry name" value="Transcription Factor, Ets-1"/>
    <property type="match status" value="1"/>
</dbReference>
<dbReference type="GO" id="GO:0007169">
    <property type="term" value="P:cell surface receptor protein tyrosine kinase signaling pathway"/>
    <property type="evidence" value="ECO:0007669"/>
    <property type="project" value="TreeGrafter"/>
</dbReference>
<dbReference type="InterPro" id="IPR013761">
    <property type="entry name" value="SAM/pointed_sf"/>
</dbReference>
<evidence type="ECO:0000313" key="2">
    <source>
        <dbReference type="Proteomes" id="UP000314294"/>
    </source>
</evidence>
<comment type="caution">
    <text evidence="1">The sequence shown here is derived from an EMBL/GenBank/DDBJ whole genome shotgun (WGS) entry which is preliminary data.</text>
</comment>
<protein>
    <submittedName>
        <fullName evidence="1">Sterile alpha motif domain-containing protein 12</fullName>
    </submittedName>
</protein>
<dbReference type="PANTHER" id="PTHR20843">
    <property type="entry name" value="STERILE ALPHA MOTIF DOMAIN CONTAINING PROTEIN 10"/>
    <property type="match status" value="1"/>
</dbReference>
<dbReference type="Proteomes" id="UP000314294">
    <property type="component" value="Unassembled WGS sequence"/>
</dbReference>
<keyword evidence="2" id="KW-1185">Reference proteome</keyword>
<name>A0A4Z2F6L2_9TELE</name>
<evidence type="ECO:0000313" key="1">
    <source>
        <dbReference type="EMBL" id="TNN36896.1"/>
    </source>
</evidence>
<dbReference type="SUPFAM" id="SSF47769">
    <property type="entry name" value="SAM/Pointed domain"/>
    <property type="match status" value="1"/>
</dbReference>
<dbReference type="AlphaFoldDB" id="A0A4Z2F6L2"/>
<dbReference type="PANTHER" id="PTHR20843:SF2">
    <property type="entry name" value="STERILE ALPHA MOTIF DOMAIN-CONTAINING PROTEIN 12"/>
    <property type="match status" value="1"/>
</dbReference>
<dbReference type="OrthoDB" id="434324at2759"/>